<dbReference type="EMBL" id="HBIN01022538">
    <property type="protein sequence ID" value="CAE0447329.1"/>
    <property type="molecule type" value="Transcribed_RNA"/>
</dbReference>
<dbReference type="Pfam" id="PF01852">
    <property type="entry name" value="START"/>
    <property type="match status" value="1"/>
</dbReference>
<dbReference type="InterPro" id="IPR036871">
    <property type="entry name" value="PX_dom_sf"/>
</dbReference>
<organism evidence="3">
    <name type="scientific">Aplanochytrium stocchinoi</name>
    <dbReference type="NCBI Taxonomy" id="215587"/>
    <lineage>
        <taxon>Eukaryota</taxon>
        <taxon>Sar</taxon>
        <taxon>Stramenopiles</taxon>
        <taxon>Bigyra</taxon>
        <taxon>Labyrinthulomycetes</taxon>
        <taxon>Thraustochytrida</taxon>
        <taxon>Thraustochytriidae</taxon>
        <taxon>Aplanochytrium</taxon>
    </lineage>
</organism>
<dbReference type="Pfam" id="PF00787">
    <property type="entry name" value="PX"/>
    <property type="match status" value="1"/>
</dbReference>
<protein>
    <recommendedName>
        <fullName evidence="2">START domain-containing protein</fullName>
    </recommendedName>
</protein>
<dbReference type="Gene3D" id="3.30.530.20">
    <property type="match status" value="1"/>
</dbReference>
<dbReference type="InterPro" id="IPR001683">
    <property type="entry name" value="PX_dom"/>
</dbReference>
<feature type="transmembrane region" description="Helical" evidence="1">
    <location>
        <begin position="30"/>
        <end position="48"/>
    </location>
</feature>
<keyword evidence="1" id="KW-0472">Membrane</keyword>
<proteinExistence type="predicted"/>
<dbReference type="PANTHER" id="PTHR19308:SF14">
    <property type="entry name" value="START DOMAIN-CONTAINING PROTEIN"/>
    <property type="match status" value="1"/>
</dbReference>
<feature type="domain" description="START" evidence="2">
    <location>
        <begin position="235"/>
        <end position="417"/>
    </location>
</feature>
<dbReference type="InterPro" id="IPR002913">
    <property type="entry name" value="START_lipid-bd_dom"/>
</dbReference>
<accession>A0A7S3PQQ2</accession>
<keyword evidence="1" id="KW-1133">Transmembrane helix</keyword>
<name>A0A7S3PQQ2_9STRA</name>
<dbReference type="GO" id="GO:0005737">
    <property type="term" value="C:cytoplasm"/>
    <property type="evidence" value="ECO:0007669"/>
    <property type="project" value="UniProtKB-ARBA"/>
</dbReference>
<reference evidence="3" key="1">
    <citation type="submission" date="2021-01" db="EMBL/GenBank/DDBJ databases">
        <authorList>
            <person name="Corre E."/>
            <person name="Pelletier E."/>
            <person name="Niang G."/>
            <person name="Scheremetjew M."/>
            <person name="Finn R."/>
            <person name="Kale V."/>
            <person name="Holt S."/>
            <person name="Cochrane G."/>
            <person name="Meng A."/>
            <person name="Brown T."/>
            <person name="Cohen L."/>
        </authorList>
    </citation>
    <scope>NUCLEOTIDE SEQUENCE</scope>
    <source>
        <strain evidence="3">GSBS06</strain>
    </source>
</reference>
<evidence type="ECO:0000256" key="1">
    <source>
        <dbReference type="SAM" id="Phobius"/>
    </source>
</evidence>
<dbReference type="Gene3D" id="3.30.1520.10">
    <property type="entry name" value="Phox-like domain"/>
    <property type="match status" value="1"/>
</dbReference>
<dbReference type="CDD" id="cd06093">
    <property type="entry name" value="PX_domain"/>
    <property type="match status" value="1"/>
</dbReference>
<dbReference type="PANTHER" id="PTHR19308">
    <property type="entry name" value="PHOSPHATIDYLCHOLINE TRANSFER PROTEIN"/>
    <property type="match status" value="1"/>
</dbReference>
<dbReference type="SUPFAM" id="SSF55961">
    <property type="entry name" value="Bet v1-like"/>
    <property type="match status" value="1"/>
</dbReference>
<dbReference type="InterPro" id="IPR023393">
    <property type="entry name" value="START-like_dom_sf"/>
</dbReference>
<dbReference type="AlphaFoldDB" id="A0A7S3PQQ2"/>
<dbReference type="PROSITE" id="PS50848">
    <property type="entry name" value="START"/>
    <property type="match status" value="1"/>
</dbReference>
<dbReference type="SMART" id="SM00234">
    <property type="entry name" value="START"/>
    <property type="match status" value="1"/>
</dbReference>
<evidence type="ECO:0000259" key="2">
    <source>
        <dbReference type="PROSITE" id="PS50848"/>
    </source>
</evidence>
<dbReference type="SUPFAM" id="SSF64268">
    <property type="entry name" value="PX domain"/>
    <property type="match status" value="1"/>
</dbReference>
<dbReference type="CDD" id="cd00177">
    <property type="entry name" value="START"/>
    <property type="match status" value="1"/>
</dbReference>
<sequence length="454" mass="50756">MESHLQYVLPHVPAVFALMVATLWKDVPTSTLLLFVIGSYILGIYVLFTPTEDELSKGIKLSGKASGHSNTDDYKIAVVQARSYHGKIEYKLKMQYNGVHWHCWRSYSKFLKFREQFPNNNGSHKFPGKSSVYDILSGRETTLEFIEKRRKRLDAIMRETIGEKKEFEAAVLAGKDPKTGRSPAGLFLGQPKDLDLSQANVAPPRDYLVQTGTKAMRELLAHLSKIQSDPVQEPWKLLSEAKKNNIKCYTFEDGDLLHICVRGETDSNAPDLLEFLIDAEIRGEWDELHESQTTLDEMYFDKHPEEASLLDDEGYEIVAGSVQHSTVNSPAPMIVAKRDSVTVALVAKRKSDGALLLCLTSIEDKRAPPEGANKYIRAKVLCAGTLIEPIPGRPGHCRLFTASLIDPAAYVPHSLIKMIAPTRALEIANFGKMAKDRAAKKPPRLGNLLHHKQL</sequence>
<dbReference type="InterPro" id="IPR051213">
    <property type="entry name" value="START_lipid_transfer"/>
</dbReference>
<feature type="transmembrane region" description="Helical" evidence="1">
    <location>
        <begin position="7"/>
        <end position="24"/>
    </location>
</feature>
<keyword evidence="1" id="KW-0812">Transmembrane</keyword>
<gene>
    <name evidence="3" type="ORF">ASTO00021_LOCUS17302</name>
</gene>
<evidence type="ECO:0000313" key="3">
    <source>
        <dbReference type="EMBL" id="CAE0447329.1"/>
    </source>
</evidence>
<dbReference type="GO" id="GO:0035091">
    <property type="term" value="F:phosphatidylinositol binding"/>
    <property type="evidence" value="ECO:0007669"/>
    <property type="project" value="InterPro"/>
</dbReference>